<organism evidence="1">
    <name type="scientific">uncultured Caudovirales phage</name>
    <dbReference type="NCBI Taxonomy" id="2100421"/>
    <lineage>
        <taxon>Viruses</taxon>
        <taxon>Duplodnaviria</taxon>
        <taxon>Heunggongvirae</taxon>
        <taxon>Uroviricota</taxon>
        <taxon>Caudoviricetes</taxon>
        <taxon>Peduoviridae</taxon>
        <taxon>Maltschvirus</taxon>
        <taxon>Maltschvirus maltsch</taxon>
    </lineage>
</organism>
<accession>A0A6J7WE81</accession>
<sequence length="65" mass="7560">MENLELENKELKAPKTVKKNKDVFSQETFDFFHQVLIDFAIDMKHRPKLKEILAAAKPESKSNSI</sequence>
<protein>
    <submittedName>
        <fullName evidence="1">Uncharacterized protein</fullName>
    </submittedName>
</protein>
<gene>
    <name evidence="1" type="ORF">UFOVP174_13</name>
</gene>
<dbReference type="EMBL" id="LR798216">
    <property type="protein sequence ID" value="CAB5194557.1"/>
    <property type="molecule type" value="Genomic_DNA"/>
</dbReference>
<evidence type="ECO:0000313" key="1">
    <source>
        <dbReference type="EMBL" id="CAB5194557.1"/>
    </source>
</evidence>
<name>A0A6J7WE81_9CAUD</name>
<reference evidence="1" key="1">
    <citation type="submission" date="2020-05" db="EMBL/GenBank/DDBJ databases">
        <authorList>
            <person name="Chiriac C."/>
            <person name="Salcher M."/>
            <person name="Ghai R."/>
            <person name="Kavagutti S V."/>
        </authorList>
    </citation>
    <scope>NUCLEOTIDE SEQUENCE</scope>
</reference>
<proteinExistence type="predicted"/>